<dbReference type="AlphaFoldDB" id="A0A0B0M8Q4"/>
<evidence type="ECO:0000313" key="1">
    <source>
        <dbReference type="EMBL" id="KHF98477.1"/>
    </source>
</evidence>
<evidence type="ECO:0000313" key="2">
    <source>
        <dbReference type="Proteomes" id="UP000032142"/>
    </source>
</evidence>
<sequence length="67" mass="7572">MPDMVLHGITLIEADSPATVLHDVLISMPMPCPRHGLIWDHISMPMSYPRYGLIRDLINTNVMICMP</sequence>
<keyword evidence="2" id="KW-1185">Reference proteome</keyword>
<comment type="caution">
    <text evidence="1">The sequence shown here is derived from an EMBL/GenBank/DDBJ whole genome shotgun (WGS) entry which is preliminary data.</text>
</comment>
<dbReference type="Proteomes" id="UP000032142">
    <property type="component" value="Unassembled WGS sequence"/>
</dbReference>
<proteinExistence type="predicted"/>
<name>A0A0B0M8Q4_GOSAR</name>
<reference evidence="2" key="1">
    <citation type="submission" date="2014-09" db="EMBL/GenBank/DDBJ databases">
        <authorList>
            <person name="Mudge J."/>
            <person name="Ramaraj T."/>
            <person name="Lindquist I.E."/>
            <person name="Bharti A.K."/>
            <person name="Sundararajan A."/>
            <person name="Cameron C.T."/>
            <person name="Woodward J.E."/>
            <person name="May G.D."/>
            <person name="Brubaker C."/>
            <person name="Broadhvest J."/>
            <person name="Wilkins T.A."/>
        </authorList>
    </citation>
    <scope>NUCLEOTIDE SEQUENCE</scope>
    <source>
        <strain evidence="2">cv. AKA8401</strain>
    </source>
</reference>
<organism evidence="1 2">
    <name type="scientific">Gossypium arboreum</name>
    <name type="common">Tree cotton</name>
    <name type="synonym">Gossypium nanking</name>
    <dbReference type="NCBI Taxonomy" id="29729"/>
    <lineage>
        <taxon>Eukaryota</taxon>
        <taxon>Viridiplantae</taxon>
        <taxon>Streptophyta</taxon>
        <taxon>Embryophyta</taxon>
        <taxon>Tracheophyta</taxon>
        <taxon>Spermatophyta</taxon>
        <taxon>Magnoliopsida</taxon>
        <taxon>eudicotyledons</taxon>
        <taxon>Gunneridae</taxon>
        <taxon>Pentapetalae</taxon>
        <taxon>rosids</taxon>
        <taxon>malvids</taxon>
        <taxon>Malvales</taxon>
        <taxon>Malvaceae</taxon>
        <taxon>Malvoideae</taxon>
        <taxon>Gossypium</taxon>
    </lineage>
</organism>
<accession>A0A0B0M8Q4</accession>
<keyword evidence="1" id="KW-0436">Ligase</keyword>
<protein>
    <submittedName>
        <fullName evidence="1">Threonine--tRNA ligase</fullName>
    </submittedName>
</protein>
<dbReference type="GO" id="GO:0016874">
    <property type="term" value="F:ligase activity"/>
    <property type="evidence" value="ECO:0007669"/>
    <property type="project" value="UniProtKB-KW"/>
</dbReference>
<gene>
    <name evidence="1" type="ORF">F383_37615</name>
</gene>
<dbReference type="EMBL" id="JRRC01040622">
    <property type="protein sequence ID" value="KHF98477.1"/>
    <property type="molecule type" value="Genomic_DNA"/>
</dbReference>